<dbReference type="EMBL" id="NMPZ01000033">
    <property type="protein sequence ID" value="OXL42755.1"/>
    <property type="molecule type" value="Genomic_DNA"/>
</dbReference>
<dbReference type="AlphaFoldDB" id="A0AA91TH64"/>
<proteinExistence type="predicted"/>
<reference evidence="1 2" key="1">
    <citation type="submission" date="2017-07" db="EMBL/GenBank/DDBJ databases">
        <title>Draft genome sequence of Prevotella copri isolated from the gut of healthy adult Indian.</title>
        <authorList>
            <person name="Das B."/>
            <person name="Bag S."/>
            <person name="Ghosh T.S."/>
        </authorList>
    </citation>
    <scope>NUCLEOTIDE SEQUENCE [LARGE SCALE GENOMIC DNA]</scope>
    <source>
        <strain evidence="1 2">Indica</strain>
    </source>
</reference>
<protein>
    <submittedName>
        <fullName evidence="1">Uncharacterized protein</fullName>
    </submittedName>
</protein>
<accession>A0AA91TH64</accession>
<dbReference type="Proteomes" id="UP000215155">
    <property type="component" value="Unassembled WGS sequence"/>
</dbReference>
<organism evidence="1 2">
    <name type="scientific">Segatella copri</name>
    <dbReference type="NCBI Taxonomy" id="165179"/>
    <lineage>
        <taxon>Bacteria</taxon>
        <taxon>Pseudomonadati</taxon>
        <taxon>Bacteroidota</taxon>
        <taxon>Bacteroidia</taxon>
        <taxon>Bacteroidales</taxon>
        <taxon>Prevotellaceae</taxon>
        <taxon>Segatella</taxon>
    </lineage>
</organism>
<gene>
    <name evidence="1" type="ORF">CFT61_14835</name>
</gene>
<sequence length="466" mass="52292">MKKLLLLVLVAYGCALNSCTDQNGELVSFAQNREIASLNSMRSTRAVDSTSVDSILPIEETEESARLRETLRQHSIQSVSALASYGEDDEYFSSNIYAIREMPLNISVRSVATGSNASYKYLSCSEAGKEVVLSSQNTAQSSKFFLKILPATSGIPYLIYSKNSNTPLNVGYYTNKPDDKILMSAKDNSGSLYSASWDLLASPSYKGYFAIQSESYIGQADPNNSWSIFYYVLEAKANNKLGYARRVNGKGQQEFFIQPIDKFDIDYIEFDKSSAQISKLTPLEVVSYGKNETEERRSFSIKASHYATDTYQFSETGRLKFLWNDSPTFYRPYVLANKLVVPSPVNPDDEPNPGEFLRDMKYSNSKGRVSRVLTVETEGIAKPNSLIEVTSYLEGYSVSANYVAEMKVKVNNEERKVKVKGTWYGTMYTTKRAKPDIVKCFDLDDGEELSLRKKSHPVIISKTILK</sequence>
<comment type="caution">
    <text evidence="1">The sequence shown here is derived from an EMBL/GenBank/DDBJ whole genome shotgun (WGS) entry which is preliminary data.</text>
</comment>
<evidence type="ECO:0000313" key="2">
    <source>
        <dbReference type="Proteomes" id="UP000215155"/>
    </source>
</evidence>
<evidence type="ECO:0000313" key="1">
    <source>
        <dbReference type="EMBL" id="OXL42755.1"/>
    </source>
</evidence>
<dbReference type="RefSeq" id="WP_089545168.1">
    <property type="nucleotide sequence ID" value="NZ_NMPZ01000033.1"/>
</dbReference>
<name>A0AA91TH64_9BACT</name>